<feature type="compositionally biased region" description="Polar residues" evidence="10">
    <location>
        <begin position="102"/>
        <end position="111"/>
    </location>
</feature>
<keyword evidence="5" id="KW-0132">Cell division</keyword>
<keyword evidence="8" id="KW-0131">Cell cycle</keyword>
<dbReference type="EMBL" id="JASPKZ010003847">
    <property type="protein sequence ID" value="KAJ9592072.1"/>
    <property type="molecule type" value="Genomic_DNA"/>
</dbReference>
<sequence length="223" mass="25475">MSRRKNKRGNSVTSNSSQNSSVSSDADIWIEQLNLEYKNRMIKFDNLLKNNIAAIEAAYDFYVKKIPRHLFNRTIEELDNELTELEAKKKPTEKKKHRQTKQRSSSLTSPRDFSERRPLTRSSSFNSRRKIPQHASYAPLSVARYPQQGEVAISLQGSPLMVAPLPQNYRANACISLPDGKVMSIFPEHGLQPSDIPDIDEETKLEILTLKQNLDAFINMSIK</sequence>
<keyword evidence="9" id="KW-0137">Centromere</keyword>
<evidence type="ECO:0000259" key="11">
    <source>
        <dbReference type="Pfam" id="PF10512"/>
    </source>
</evidence>
<comment type="caution">
    <text evidence="12">The sequence shown here is derived from an EMBL/GenBank/DDBJ whole genome shotgun (WGS) entry which is preliminary data.</text>
</comment>
<dbReference type="GO" id="GO:0005634">
    <property type="term" value="C:nucleus"/>
    <property type="evidence" value="ECO:0007669"/>
    <property type="project" value="UniProtKB-SubCell"/>
</dbReference>
<keyword evidence="7" id="KW-0539">Nucleus</keyword>
<dbReference type="PANTHER" id="PTHR16040">
    <property type="entry name" value="AUSTRALIN, ISOFORM A-RELATED"/>
    <property type="match status" value="1"/>
</dbReference>
<evidence type="ECO:0000313" key="13">
    <source>
        <dbReference type="Proteomes" id="UP001233999"/>
    </source>
</evidence>
<feature type="compositionally biased region" description="Low complexity" evidence="10">
    <location>
        <begin position="10"/>
        <end position="21"/>
    </location>
</feature>
<evidence type="ECO:0000256" key="4">
    <source>
        <dbReference type="ARBA" id="ARBA00022454"/>
    </source>
</evidence>
<feature type="compositionally biased region" description="Basic residues" evidence="10">
    <location>
        <begin position="91"/>
        <end position="101"/>
    </location>
</feature>
<reference evidence="12" key="2">
    <citation type="submission" date="2023-05" db="EMBL/GenBank/DDBJ databases">
        <authorList>
            <person name="Fouks B."/>
        </authorList>
    </citation>
    <scope>NUCLEOTIDE SEQUENCE</scope>
    <source>
        <strain evidence="12">Stay&amp;Tobe</strain>
        <tissue evidence="12">Testes</tissue>
    </source>
</reference>
<gene>
    <name evidence="12" type="ORF">L9F63_001381</name>
</gene>
<evidence type="ECO:0000256" key="1">
    <source>
        <dbReference type="ARBA" id="ARBA00004123"/>
    </source>
</evidence>
<keyword evidence="4" id="KW-0158">Chromosome</keyword>
<reference evidence="12" key="1">
    <citation type="journal article" date="2023" name="IScience">
        <title>Live-bearing cockroach genome reveals convergent evolutionary mechanisms linked to viviparity in insects and beyond.</title>
        <authorList>
            <person name="Fouks B."/>
            <person name="Harrison M.C."/>
            <person name="Mikhailova A.A."/>
            <person name="Marchal E."/>
            <person name="English S."/>
            <person name="Carruthers M."/>
            <person name="Jennings E.C."/>
            <person name="Chiamaka E.L."/>
            <person name="Frigard R.A."/>
            <person name="Pippel M."/>
            <person name="Attardo G.M."/>
            <person name="Benoit J.B."/>
            <person name="Bornberg-Bauer E."/>
            <person name="Tobe S.S."/>
        </authorList>
    </citation>
    <scope>NUCLEOTIDE SEQUENCE</scope>
    <source>
        <strain evidence="12">Stay&amp;Tobe</strain>
    </source>
</reference>
<comment type="subcellular location">
    <subcellularLocation>
        <location evidence="2">Chromosome</location>
        <location evidence="2">Centromere</location>
    </subcellularLocation>
    <subcellularLocation>
        <location evidence="1">Nucleus</location>
    </subcellularLocation>
</comment>
<dbReference type="GO" id="GO:0051233">
    <property type="term" value="C:spindle midzone"/>
    <property type="evidence" value="ECO:0007669"/>
    <property type="project" value="TreeGrafter"/>
</dbReference>
<dbReference type="GO" id="GO:0051301">
    <property type="term" value="P:cell division"/>
    <property type="evidence" value="ECO:0007669"/>
    <property type="project" value="UniProtKB-KW"/>
</dbReference>
<dbReference type="PANTHER" id="PTHR16040:SF7">
    <property type="entry name" value="AUSTRALIN, ISOFORM A-RELATED"/>
    <property type="match status" value="1"/>
</dbReference>
<dbReference type="GO" id="GO:0032133">
    <property type="term" value="C:chromosome passenger complex"/>
    <property type="evidence" value="ECO:0007669"/>
    <property type="project" value="TreeGrafter"/>
</dbReference>
<dbReference type="Pfam" id="PF10512">
    <property type="entry name" value="Borealin"/>
    <property type="match status" value="1"/>
</dbReference>
<dbReference type="Proteomes" id="UP001233999">
    <property type="component" value="Unassembled WGS sequence"/>
</dbReference>
<evidence type="ECO:0000313" key="12">
    <source>
        <dbReference type="EMBL" id="KAJ9592072.1"/>
    </source>
</evidence>
<feature type="region of interest" description="Disordered" evidence="10">
    <location>
        <begin position="86"/>
        <end position="130"/>
    </location>
</feature>
<accession>A0AAD8A423</accession>
<proteinExistence type="inferred from homology"/>
<dbReference type="InterPro" id="IPR046466">
    <property type="entry name" value="Borealin_C"/>
</dbReference>
<dbReference type="AlphaFoldDB" id="A0AAD8A423"/>
<name>A0AAD8A423_DIPPU</name>
<evidence type="ECO:0000256" key="3">
    <source>
        <dbReference type="ARBA" id="ARBA00009914"/>
    </source>
</evidence>
<keyword evidence="13" id="KW-1185">Reference proteome</keyword>
<evidence type="ECO:0000256" key="8">
    <source>
        <dbReference type="ARBA" id="ARBA00023306"/>
    </source>
</evidence>
<dbReference type="GO" id="GO:0000775">
    <property type="term" value="C:chromosome, centromeric region"/>
    <property type="evidence" value="ECO:0007669"/>
    <property type="project" value="UniProtKB-SubCell"/>
</dbReference>
<keyword evidence="6" id="KW-0498">Mitosis</keyword>
<organism evidence="12 13">
    <name type="scientific">Diploptera punctata</name>
    <name type="common">Pacific beetle cockroach</name>
    <dbReference type="NCBI Taxonomy" id="6984"/>
    <lineage>
        <taxon>Eukaryota</taxon>
        <taxon>Metazoa</taxon>
        <taxon>Ecdysozoa</taxon>
        <taxon>Arthropoda</taxon>
        <taxon>Hexapoda</taxon>
        <taxon>Insecta</taxon>
        <taxon>Pterygota</taxon>
        <taxon>Neoptera</taxon>
        <taxon>Polyneoptera</taxon>
        <taxon>Dictyoptera</taxon>
        <taxon>Blattodea</taxon>
        <taxon>Blaberoidea</taxon>
        <taxon>Blaberidae</taxon>
        <taxon>Diplopterinae</taxon>
        <taxon>Diploptera</taxon>
    </lineage>
</organism>
<evidence type="ECO:0000256" key="7">
    <source>
        <dbReference type="ARBA" id="ARBA00023242"/>
    </source>
</evidence>
<protein>
    <recommendedName>
        <fullName evidence="11">Borealin C-terminal domain-containing protein</fullName>
    </recommendedName>
</protein>
<dbReference type="InterPro" id="IPR018867">
    <property type="entry name" value="Cell_div_borealin"/>
</dbReference>
<feature type="domain" description="Borealin C-terminal" evidence="11">
    <location>
        <begin position="122"/>
        <end position="219"/>
    </location>
</feature>
<evidence type="ECO:0000256" key="10">
    <source>
        <dbReference type="SAM" id="MobiDB-lite"/>
    </source>
</evidence>
<evidence type="ECO:0000256" key="6">
    <source>
        <dbReference type="ARBA" id="ARBA00022776"/>
    </source>
</evidence>
<feature type="region of interest" description="Disordered" evidence="10">
    <location>
        <begin position="1"/>
        <end position="21"/>
    </location>
</feature>
<evidence type="ECO:0000256" key="5">
    <source>
        <dbReference type="ARBA" id="ARBA00022618"/>
    </source>
</evidence>
<evidence type="ECO:0000256" key="9">
    <source>
        <dbReference type="ARBA" id="ARBA00023328"/>
    </source>
</evidence>
<evidence type="ECO:0000256" key="2">
    <source>
        <dbReference type="ARBA" id="ARBA00004584"/>
    </source>
</evidence>
<comment type="similarity">
    <text evidence="3">Belongs to the borealin family.</text>
</comment>
<dbReference type="GO" id="GO:0000070">
    <property type="term" value="P:mitotic sister chromatid segregation"/>
    <property type="evidence" value="ECO:0007669"/>
    <property type="project" value="TreeGrafter"/>
</dbReference>